<dbReference type="Proteomes" id="UP000054166">
    <property type="component" value="Unassembled WGS sequence"/>
</dbReference>
<dbReference type="STRING" id="765440.A0A0C3C889"/>
<reference evidence="1 2" key="1">
    <citation type="submission" date="2014-04" db="EMBL/GenBank/DDBJ databases">
        <authorList>
            <consortium name="DOE Joint Genome Institute"/>
            <person name="Kuo A."/>
            <person name="Tarkka M."/>
            <person name="Buscot F."/>
            <person name="Kohler A."/>
            <person name="Nagy L.G."/>
            <person name="Floudas D."/>
            <person name="Copeland A."/>
            <person name="Barry K.W."/>
            <person name="Cichocki N."/>
            <person name="Veneault-Fourrey C."/>
            <person name="LaButti K."/>
            <person name="Lindquist E.A."/>
            <person name="Lipzen A."/>
            <person name="Lundell T."/>
            <person name="Morin E."/>
            <person name="Murat C."/>
            <person name="Sun H."/>
            <person name="Tunlid A."/>
            <person name="Henrissat B."/>
            <person name="Grigoriev I.V."/>
            <person name="Hibbett D.S."/>
            <person name="Martin F."/>
            <person name="Nordberg H.P."/>
            <person name="Cantor M.N."/>
            <person name="Hua S.X."/>
        </authorList>
    </citation>
    <scope>NUCLEOTIDE SEQUENCE [LARGE SCALE GENOMIC DNA]</scope>
    <source>
        <strain evidence="1 2">F 1598</strain>
    </source>
</reference>
<gene>
    <name evidence="1" type="ORF">PILCRDRAFT_5028</name>
</gene>
<protein>
    <submittedName>
        <fullName evidence="1">Uncharacterized protein</fullName>
    </submittedName>
</protein>
<dbReference type="AlphaFoldDB" id="A0A0C3C889"/>
<dbReference type="Gene3D" id="1.25.10.10">
    <property type="entry name" value="Leucine-rich Repeat Variant"/>
    <property type="match status" value="1"/>
</dbReference>
<dbReference type="HOGENOM" id="CLU_871886_0_0_1"/>
<accession>A0A0C3C889</accession>
<organism evidence="1 2">
    <name type="scientific">Piloderma croceum (strain F 1598)</name>
    <dbReference type="NCBI Taxonomy" id="765440"/>
    <lineage>
        <taxon>Eukaryota</taxon>
        <taxon>Fungi</taxon>
        <taxon>Dikarya</taxon>
        <taxon>Basidiomycota</taxon>
        <taxon>Agaricomycotina</taxon>
        <taxon>Agaricomycetes</taxon>
        <taxon>Agaricomycetidae</taxon>
        <taxon>Atheliales</taxon>
        <taxon>Atheliaceae</taxon>
        <taxon>Piloderma</taxon>
    </lineage>
</organism>
<dbReference type="InParanoid" id="A0A0C3C889"/>
<dbReference type="EMBL" id="KN832983">
    <property type="protein sequence ID" value="KIM85922.1"/>
    <property type="molecule type" value="Genomic_DNA"/>
</dbReference>
<proteinExistence type="predicted"/>
<name>A0A0C3C889_PILCF</name>
<evidence type="ECO:0000313" key="2">
    <source>
        <dbReference type="Proteomes" id="UP000054166"/>
    </source>
</evidence>
<reference evidence="2" key="2">
    <citation type="submission" date="2015-01" db="EMBL/GenBank/DDBJ databases">
        <title>Evolutionary Origins and Diversification of the Mycorrhizal Mutualists.</title>
        <authorList>
            <consortium name="DOE Joint Genome Institute"/>
            <consortium name="Mycorrhizal Genomics Consortium"/>
            <person name="Kohler A."/>
            <person name="Kuo A."/>
            <person name="Nagy L.G."/>
            <person name="Floudas D."/>
            <person name="Copeland A."/>
            <person name="Barry K.W."/>
            <person name="Cichocki N."/>
            <person name="Veneault-Fourrey C."/>
            <person name="LaButti K."/>
            <person name="Lindquist E.A."/>
            <person name="Lipzen A."/>
            <person name="Lundell T."/>
            <person name="Morin E."/>
            <person name="Murat C."/>
            <person name="Riley R."/>
            <person name="Ohm R."/>
            <person name="Sun H."/>
            <person name="Tunlid A."/>
            <person name="Henrissat B."/>
            <person name="Grigoriev I.V."/>
            <person name="Hibbett D.S."/>
            <person name="Martin F."/>
        </authorList>
    </citation>
    <scope>NUCLEOTIDE SEQUENCE [LARGE SCALE GENOMIC DNA]</scope>
    <source>
        <strain evidence="2">F 1598</strain>
    </source>
</reference>
<evidence type="ECO:0000313" key="1">
    <source>
        <dbReference type="EMBL" id="KIM85922.1"/>
    </source>
</evidence>
<keyword evidence="2" id="KW-1185">Reference proteome</keyword>
<sequence>MLQGGPGDLESIDARLASLLQPFINSPPIHANLLNSYAHARPLPVSPSILIPLVTPMFNAAANVCQYSSDSIPSFDLEGPSPHDALLRHLTVSANALKAVPLSQCETTQTLCWDLGIRLAMVADARAPCTNVNCRLHYSSIIPLLLNILRNVSGAYWHKLKVKTTECAGDVFRRDAYALVELLIPVDPDTAVNRVMRQFELYRSVVMPPMVSVASTKADTSVYHAEKNVDEQEGLETLQRDGQTVGIRASPTRLSESYQYKHLGASLVGIVTKSSSTGYLIVTYPICSPSEPRLDIYVLWVPTASRLGASQEMPSLLLP</sequence>
<dbReference type="InterPro" id="IPR011989">
    <property type="entry name" value="ARM-like"/>
</dbReference>
<dbReference type="OrthoDB" id="997727at2759"/>